<feature type="binding site" evidence="4">
    <location>
        <position position="236"/>
    </location>
    <ligand>
        <name>substrate</name>
    </ligand>
</feature>
<evidence type="ECO:0000256" key="3">
    <source>
        <dbReference type="PIRSR" id="PIRSR640042-1"/>
    </source>
</evidence>
<reference evidence="10" key="1">
    <citation type="submission" date="2024-07" db="EMBL/GenBank/DDBJ databases">
        <title>Identification and characteristics of an arsenic-resistant bacterial isolate, which belongs to a novel species.</title>
        <authorList>
            <person name="Juszczyk A."/>
            <person name="Kowalczyk A."/>
            <person name="Was K."/>
            <person name="Kosowicz W."/>
            <person name="Budzyn A."/>
            <person name="Latowski D."/>
        </authorList>
    </citation>
    <scope>NUCLEOTIDE SEQUENCE</scope>
    <source>
        <strain evidence="10">As8PL</strain>
    </source>
</reference>
<dbReference type="SUPFAM" id="SSF88713">
    <property type="entry name" value="Glycoside hydrolase/deacetylase"/>
    <property type="match status" value="1"/>
</dbReference>
<evidence type="ECO:0000313" key="10">
    <source>
        <dbReference type="EMBL" id="XDI37406.1"/>
    </source>
</evidence>
<dbReference type="CDD" id="cd10792">
    <property type="entry name" value="GH57N_AmyC_like"/>
    <property type="match status" value="1"/>
</dbReference>
<evidence type="ECO:0000259" key="8">
    <source>
        <dbReference type="Pfam" id="PF09210"/>
    </source>
</evidence>
<dbReference type="RefSeq" id="WP_368504757.1">
    <property type="nucleotide sequence ID" value="NZ_CP162551.1"/>
</dbReference>
<protein>
    <submittedName>
        <fullName evidence="10">1,4-alpha-glucan branching protein domain-containing protein</fullName>
    </submittedName>
</protein>
<dbReference type="InterPro" id="IPR040042">
    <property type="entry name" value="Branching_enz_MT3115-like"/>
</dbReference>
<evidence type="ECO:0000256" key="2">
    <source>
        <dbReference type="ARBA" id="ARBA00023277"/>
    </source>
</evidence>
<dbReference type="Gene3D" id="3.20.110.10">
    <property type="entry name" value="Glycoside hydrolase 38, N terminal domain"/>
    <property type="match status" value="1"/>
</dbReference>
<dbReference type="InterPro" id="IPR037090">
    <property type="entry name" value="57_glycoside_trans_central"/>
</dbReference>
<name>A0AB39BU48_9BACI</name>
<dbReference type="GO" id="GO:0030979">
    <property type="term" value="P:alpha-glucan biosynthetic process"/>
    <property type="evidence" value="ECO:0007669"/>
    <property type="project" value="InterPro"/>
</dbReference>
<feature type="domain" description="Glycoside hydrolase family 57 N-terminal" evidence="7">
    <location>
        <begin position="7"/>
        <end position="334"/>
    </location>
</feature>
<organism evidence="10">
    <name type="scientific">Alkalihalophilus sp. As8PL</name>
    <dbReference type="NCBI Taxonomy" id="3237103"/>
    <lineage>
        <taxon>Bacteria</taxon>
        <taxon>Bacillati</taxon>
        <taxon>Bacillota</taxon>
        <taxon>Bacilli</taxon>
        <taxon>Bacillales</taxon>
        <taxon>Bacillaceae</taxon>
        <taxon>Alkalihalophilus</taxon>
    </lineage>
</organism>
<dbReference type="InterPro" id="IPR028995">
    <property type="entry name" value="Glyco_hydro_57/38_cen_sf"/>
</dbReference>
<evidence type="ECO:0000259" key="9">
    <source>
        <dbReference type="Pfam" id="PF13439"/>
    </source>
</evidence>
<feature type="binding site" evidence="4">
    <location>
        <position position="253"/>
    </location>
    <ligand>
        <name>substrate</name>
    </ligand>
</feature>
<dbReference type="InterPro" id="IPR015293">
    <property type="entry name" value="BE_C"/>
</dbReference>
<dbReference type="AlphaFoldDB" id="A0AB39BU48"/>
<dbReference type="Pfam" id="PF13439">
    <property type="entry name" value="Glyco_transf_4"/>
    <property type="match status" value="1"/>
</dbReference>
<feature type="binding site" evidence="4">
    <location>
        <position position="457"/>
    </location>
    <ligand>
        <name>substrate</name>
    </ligand>
</feature>
<dbReference type="GO" id="GO:0005576">
    <property type="term" value="C:extracellular region"/>
    <property type="evidence" value="ECO:0007669"/>
    <property type="project" value="TreeGrafter"/>
</dbReference>
<dbReference type="PANTHER" id="PTHR41695:SF1">
    <property type="entry name" value="1,4-ALPHA-GLUCAN BRANCHING ENZYME TK1436"/>
    <property type="match status" value="1"/>
</dbReference>
<evidence type="ECO:0000256" key="5">
    <source>
        <dbReference type="RuleBase" id="RU361196"/>
    </source>
</evidence>
<dbReference type="InterPro" id="IPR011330">
    <property type="entry name" value="Glyco_hydro/deAcase_b/a-brl"/>
</dbReference>
<dbReference type="EMBL" id="CP162551">
    <property type="protein sequence ID" value="XDI37406.1"/>
    <property type="molecule type" value="Genomic_DNA"/>
</dbReference>
<dbReference type="InterPro" id="IPR004300">
    <property type="entry name" value="Glyco_hydro_57_N"/>
</dbReference>
<evidence type="ECO:0000256" key="4">
    <source>
        <dbReference type="PIRSR" id="PIRSR640042-2"/>
    </source>
</evidence>
<sequence length="929" mass="107158">MSNGYFSFVLHAHLPYVRHEEENRLEERWLFEAMTETYIPLLWAIEAGKVKDGITISFTPPLMEMLADPLMQERYLHYLLKTEELLRKEATFLEEDQSFNSLIPFYQKRYRKIRETFLNWDKNVLKAYKQLNEQGYVTLMTSAATHAFLPYVKTKAALRSQIREGIQAFESHFGFKPRGFWLPECAYAPGLDRILMEEGIRYTFVDEHTILSADPKPSKDSGAPIYSPHGLILFPRHTELSSKVWSSTLGYPGDPDYREFYRDIGYERDWDYIESYVHEDGIRVDTGLKYYRVTGSTEEKEAYNREWAEQKINAHASHYLKSLEEYGGEHATQAFPPYYMVAPFDAELFGHWWFEGPEWIGKVLEKANQTVSFVSPETYIDRHFQDFDTCHISYATWGRDGYGDVWLNPKNDYMYRHLHRLEQDIAAVVALHSSPTPLETRAIKQMIREWMLAASSDWAFIVDGDSAVNYAKERFHTHVNRFDRLKDRLFTKQLDTLWLGAQEQAYPFLKEIDETVFLSKHDSFVQNRRKNTPLVRKGRTILMLSWEFPPMMVGGLSRHVYDLSRALVQDGHTVHVLTSAVDGYPAYETNQGVHVHRISGLQPEANTFFDWVGSLNVAMAFYGEKLSRTEQFDVIHAHDWLVGVAAKALKTSLKVPLLATIHATEHGRNNGIHSELQYEINQKEWELTYEADRVVVCSDYMKNELQTIFSLPEEKVSVIPNGVDLELIRSIKEPSVQIEPNERFTVFTVGRMVKEKGFQTVIDAAELLRERGTRVQFVLAGKGPMLREYQEQVRLRNLEEYVIFLGFISDEERNKWFTKADAAIFPSLYEPFGIVALEGMAAGKPTIVSDVGGLSSIIQHGENGLKMIPGDRESLVAQVMFLYNHPISREGLATQGLRDVETKFDWGAIAKQTEREFEMCLAGQLVAAN</sequence>
<feature type="domain" description="1,4-alpha-glucan branching enzyme C-terminal" evidence="8">
    <location>
        <begin position="417"/>
        <end position="517"/>
    </location>
</feature>
<feature type="binding site" evidence="4">
    <location>
        <position position="397"/>
    </location>
    <ligand>
        <name>substrate</name>
    </ligand>
</feature>
<dbReference type="Pfam" id="PF00534">
    <property type="entry name" value="Glycos_transf_1"/>
    <property type="match status" value="1"/>
</dbReference>
<dbReference type="PANTHER" id="PTHR41695">
    <property type="entry name" value="1,4-ALPHA-GLUCAN BRANCHING ENZYME RV3031-RELATED"/>
    <property type="match status" value="1"/>
</dbReference>
<dbReference type="SUPFAM" id="SSF53756">
    <property type="entry name" value="UDP-Glycosyltransferase/glycogen phosphorylase"/>
    <property type="match status" value="1"/>
</dbReference>
<dbReference type="Gene3D" id="1.20.1430.10">
    <property type="entry name" value="Families 57/38 glycoside transferase, middle domain"/>
    <property type="match status" value="1"/>
</dbReference>
<feature type="active site" description="Nucleophile" evidence="3">
    <location>
        <position position="184"/>
    </location>
</feature>
<evidence type="ECO:0000259" key="6">
    <source>
        <dbReference type="Pfam" id="PF00534"/>
    </source>
</evidence>
<dbReference type="Gene3D" id="3.40.50.2000">
    <property type="entry name" value="Glycogen Phosphorylase B"/>
    <property type="match status" value="2"/>
</dbReference>
<feature type="active site" description="Proton donor" evidence="3">
    <location>
        <position position="345"/>
    </location>
</feature>
<dbReference type="SUPFAM" id="SSF88688">
    <property type="entry name" value="Families 57/38 glycoside transferase middle domain"/>
    <property type="match status" value="1"/>
</dbReference>
<feature type="domain" description="Glycosyltransferase subfamily 4-like N-terminal" evidence="9">
    <location>
        <begin position="553"/>
        <end position="726"/>
    </location>
</feature>
<dbReference type="InterPro" id="IPR028098">
    <property type="entry name" value="Glyco_trans_4-like_N"/>
</dbReference>
<gene>
    <name evidence="10" type="ORF">AB3N04_03560</name>
</gene>
<keyword evidence="2 5" id="KW-0119">Carbohydrate metabolism</keyword>
<proteinExistence type="inferred from homology"/>
<evidence type="ECO:0000256" key="1">
    <source>
        <dbReference type="ARBA" id="ARBA00006821"/>
    </source>
</evidence>
<accession>A0AB39BU48</accession>
<comment type="similarity">
    <text evidence="1 5">Belongs to the glycosyl hydrolase 57 family.</text>
</comment>
<dbReference type="InterPro" id="IPR027291">
    <property type="entry name" value="Glyco_hydro_38_N_sf"/>
</dbReference>
<dbReference type="InterPro" id="IPR001296">
    <property type="entry name" value="Glyco_trans_1"/>
</dbReference>
<evidence type="ECO:0000259" key="7">
    <source>
        <dbReference type="Pfam" id="PF03065"/>
    </source>
</evidence>
<dbReference type="CDD" id="cd03801">
    <property type="entry name" value="GT4_PimA-like"/>
    <property type="match status" value="1"/>
</dbReference>
<dbReference type="GO" id="GO:0003844">
    <property type="term" value="F:1,4-alpha-glucan branching enzyme activity"/>
    <property type="evidence" value="ECO:0007669"/>
    <property type="project" value="InterPro"/>
</dbReference>
<dbReference type="Pfam" id="PF03065">
    <property type="entry name" value="Glyco_hydro_57"/>
    <property type="match status" value="1"/>
</dbReference>
<feature type="domain" description="Glycosyl transferase family 1" evidence="6">
    <location>
        <begin position="737"/>
        <end position="895"/>
    </location>
</feature>
<dbReference type="Pfam" id="PF09210">
    <property type="entry name" value="BE_C"/>
    <property type="match status" value="1"/>
</dbReference>